<evidence type="ECO:0000313" key="2">
    <source>
        <dbReference type="Proteomes" id="UP000219573"/>
    </source>
</evidence>
<reference evidence="2" key="1">
    <citation type="submission" date="2017-09" db="EMBL/GenBank/DDBJ databases">
        <authorList>
            <person name="Varghese N."/>
            <person name="Submissions S."/>
        </authorList>
    </citation>
    <scope>NUCLEOTIDE SEQUENCE [LARGE SCALE GENOMIC DNA]</scope>
    <source>
        <strain evidence="2">MSL47</strain>
    </source>
</reference>
<dbReference type="RefSeq" id="WP_143786692.1">
    <property type="nucleotide sequence ID" value="NZ_OBDZ01000063.1"/>
</dbReference>
<dbReference type="GO" id="GO:0003677">
    <property type="term" value="F:DNA binding"/>
    <property type="evidence" value="ECO:0007669"/>
    <property type="project" value="InterPro"/>
</dbReference>
<sequence>MNNIIDVDNSLIQALEEKKDVLKRTVAKAATNDEFEMFMHLAKQYGLDPFQKEIFFWKYDKDPTIMTSRDGYL</sequence>
<dbReference type="GO" id="GO:0006259">
    <property type="term" value="P:DNA metabolic process"/>
    <property type="evidence" value="ECO:0007669"/>
    <property type="project" value="InterPro"/>
</dbReference>
<dbReference type="AlphaFoldDB" id="A0A285IJ73"/>
<proteinExistence type="predicted"/>
<gene>
    <name evidence="1" type="ORF">SAMN06265827_1638</name>
</gene>
<dbReference type="EMBL" id="OBDZ01000063">
    <property type="protein sequence ID" value="SNY48018.1"/>
    <property type="molecule type" value="Genomic_DNA"/>
</dbReference>
<dbReference type="Pfam" id="PF03837">
    <property type="entry name" value="RecT"/>
    <property type="match status" value="1"/>
</dbReference>
<organism evidence="1 2">
    <name type="scientific">Orenia metallireducens</name>
    <dbReference type="NCBI Taxonomy" id="1413210"/>
    <lineage>
        <taxon>Bacteria</taxon>
        <taxon>Bacillati</taxon>
        <taxon>Bacillota</taxon>
        <taxon>Clostridia</taxon>
        <taxon>Halanaerobiales</taxon>
        <taxon>Halobacteroidaceae</taxon>
        <taxon>Orenia</taxon>
    </lineage>
</organism>
<feature type="non-terminal residue" evidence="1">
    <location>
        <position position="73"/>
    </location>
</feature>
<accession>A0A285IJ73</accession>
<evidence type="ECO:0000313" key="1">
    <source>
        <dbReference type="EMBL" id="SNY48018.1"/>
    </source>
</evidence>
<protein>
    <submittedName>
        <fullName evidence="1">RecT family protein</fullName>
    </submittedName>
</protein>
<dbReference type="Proteomes" id="UP000219573">
    <property type="component" value="Unassembled WGS sequence"/>
</dbReference>
<keyword evidence="2" id="KW-1185">Reference proteome</keyword>
<name>A0A285IJ73_9FIRM</name>
<dbReference type="InterPro" id="IPR018330">
    <property type="entry name" value="RecT_fam"/>
</dbReference>